<dbReference type="PANTHER" id="PTHR43413">
    <property type="entry name" value="TRANSCRIPTIONAL REGULATOR, ASNC FAMILY"/>
    <property type="match status" value="1"/>
</dbReference>
<organism evidence="9 10">
    <name type="scientific">Zoogloea ramigera</name>
    <dbReference type="NCBI Taxonomy" id="350"/>
    <lineage>
        <taxon>Bacteria</taxon>
        <taxon>Pseudomonadati</taxon>
        <taxon>Pseudomonadota</taxon>
        <taxon>Betaproteobacteria</taxon>
        <taxon>Rhodocyclales</taxon>
        <taxon>Zoogloeaceae</taxon>
        <taxon>Zoogloea</taxon>
    </lineage>
</organism>
<evidence type="ECO:0000256" key="6">
    <source>
        <dbReference type="SAM" id="MobiDB-lite"/>
    </source>
</evidence>
<comment type="similarity">
    <text evidence="3">Belongs to the Ahb/Nir family.</text>
</comment>
<dbReference type="EMBL" id="BJNV01000040">
    <property type="protein sequence ID" value="GEC96312.1"/>
    <property type="molecule type" value="Genomic_DNA"/>
</dbReference>
<gene>
    <name evidence="9" type="ORF">ZRA01_23850</name>
</gene>
<evidence type="ECO:0000256" key="2">
    <source>
        <dbReference type="ARBA" id="ARBA00023444"/>
    </source>
</evidence>
<evidence type="ECO:0000256" key="1">
    <source>
        <dbReference type="ARBA" id="ARBA00023239"/>
    </source>
</evidence>
<dbReference type="InterPro" id="IPR050684">
    <property type="entry name" value="HTH-Siroheme_Decarb"/>
</dbReference>
<evidence type="ECO:0000256" key="4">
    <source>
        <dbReference type="ARBA" id="ARBA00023471"/>
    </source>
</evidence>
<keyword evidence="1" id="KW-0456">Lyase</keyword>
<feature type="region of interest" description="Disordered" evidence="6">
    <location>
        <begin position="1"/>
        <end position="22"/>
    </location>
</feature>
<dbReference type="RefSeq" id="WP_246093657.1">
    <property type="nucleotide sequence ID" value="NZ_BJNV01000040.1"/>
</dbReference>
<comment type="caution">
    <text evidence="9">The sequence shown here is derived from an EMBL/GenBank/DDBJ whole genome shotgun (WGS) entry which is preliminary data.</text>
</comment>
<evidence type="ECO:0000313" key="10">
    <source>
        <dbReference type="Proteomes" id="UP000318422"/>
    </source>
</evidence>
<feature type="domain" description="Siroheme decarboxylase NirL-like HTH" evidence="8">
    <location>
        <begin position="196"/>
        <end position="241"/>
    </location>
</feature>
<dbReference type="Pfam" id="PF22451">
    <property type="entry name" value="NirdL-like_HTH"/>
    <property type="match status" value="2"/>
</dbReference>
<dbReference type="GO" id="GO:0016829">
    <property type="term" value="F:lyase activity"/>
    <property type="evidence" value="ECO:0007669"/>
    <property type="project" value="UniProtKB-KW"/>
</dbReference>
<keyword evidence="10" id="KW-1185">Reference proteome</keyword>
<dbReference type="InterPro" id="IPR036388">
    <property type="entry name" value="WH-like_DNA-bd_sf"/>
</dbReference>
<reference evidence="9 10" key="1">
    <citation type="submission" date="2019-06" db="EMBL/GenBank/DDBJ databases">
        <title>Whole genome shotgun sequence of Zoogloea ramigera NBRC 15342.</title>
        <authorList>
            <person name="Hosoyama A."/>
            <person name="Uohara A."/>
            <person name="Ohji S."/>
            <person name="Ichikawa N."/>
        </authorList>
    </citation>
    <scope>NUCLEOTIDE SEQUENCE [LARGE SCALE GENOMIC DNA]</scope>
    <source>
        <strain evidence="9 10">NBRC 15342</strain>
    </source>
</reference>
<dbReference type="EC" id="4.1.1.111" evidence="4"/>
<name>A0A4Y4CW12_ZOORA</name>
<comment type="catalytic activity">
    <reaction evidence="5">
        <text>siroheme + 2 H(+) = 12,18-didecarboxysiroheme + 2 CO2</text>
        <dbReference type="Rhea" id="RHEA:19093"/>
        <dbReference type="ChEBI" id="CHEBI:15378"/>
        <dbReference type="ChEBI" id="CHEBI:16526"/>
        <dbReference type="ChEBI" id="CHEBI:60052"/>
        <dbReference type="ChEBI" id="CHEBI:140497"/>
        <dbReference type="EC" id="4.1.1.111"/>
    </reaction>
</comment>
<dbReference type="Proteomes" id="UP000318422">
    <property type="component" value="Unassembled WGS sequence"/>
</dbReference>
<dbReference type="Gene3D" id="3.30.70.3460">
    <property type="match status" value="2"/>
</dbReference>
<dbReference type="Gene3D" id="1.10.10.10">
    <property type="entry name" value="Winged helix-like DNA-binding domain superfamily/Winged helix DNA-binding domain"/>
    <property type="match status" value="1"/>
</dbReference>
<proteinExistence type="inferred from homology"/>
<evidence type="ECO:0000256" key="5">
    <source>
        <dbReference type="ARBA" id="ARBA00048470"/>
    </source>
</evidence>
<sequence length="360" mass="38624">MMNITPQKGGSAALPSPPQAAPAVVDTDPLDFALLNDFQRGFPLVAEPWAAIAARLGCGAGDVLARLERLRDGGKISRVGPVFAPNRIGASTLAAMAVPVGDLPRVAAIVNAFAGVNHNYRREHRYNLWFVASSTDEAALARLLADMGAATGCPPIALPLLEEFHIDLGFDLANGRRTRHVVDPAAPRPRLSAADWRLIDALHDGLPWQPRPYQAVAEAAGLTEPSVLDTLAAWQADGTLRRFGVVVKHRELGYRANAMCVWAVPEAEVSRLGHLLASHDGVSLCYRRRLDGDWPYNLFCMIHGRNREAVAARREALAAEVGLAAFPHAVLFSTDCYKQCGARYQAPGLPPAAGHAALAP</sequence>
<evidence type="ECO:0000313" key="9">
    <source>
        <dbReference type="EMBL" id="GEC96312.1"/>
    </source>
</evidence>
<comment type="pathway">
    <text evidence="2">Porphyrin-containing compound metabolism.</text>
</comment>
<dbReference type="InterPro" id="IPR053953">
    <property type="entry name" value="NirdL-like_HTH"/>
</dbReference>
<feature type="domain" description="Siroheme decarboxylase AsnC-like ligand binding" evidence="7">
    <location>
        <begin position="252"/>
        <end position="338"/>
    </location>
</feature>
<dbReference type="Pfam" id="PF17805">
    <property type="entry name" value="AsnC_trans_reg2"/>
    <property type="match status" value="2"/>
</dbReference>
<evidence type="ECO:0000259" key="8">
    <source>
        <dbReference type="Pfam" id="PF22451"/>
    </source>
</evidence>
<dbReference type="PANTHER" id="PTHR43413:SF1">
    <property type="entry name" value="SIROHEME DECARBOXYLASE NIRL SUBUNIT"/>
    <property type="match status" value="1"/>
</dbReference>
<evidence type="ECO:0000256" key="3">
    <source>
        <dbReference type="ARBA" id="ARBA00023457"/>
    </source>
</evidence>
<dbReference type="AlphaFoldDB" id="A0A4Y4CW12"/>
<feature type="domain" description="Siroheme decarboxylase NirL-like HTH" evidence="8">
    <location>
        <begin position="33"/>
        <end position="76"/>
    </location>
</feature>
<dbReference type="InterPro" id="IPR040523">
    <property type="entry name" value="AsnC_trans_reg2"/>
</dbReference>
<feature type="domain" description="Siroheme decarboxylase AsnC-like ligand binding" evidence="7">
    <location>
        <begin position="90"/>
        <end position="164"/>
    </location>
</feature>
<protein>
    <recommendedName>
        <fullName evidence="4">siroheme decarboxylase</fullName>
        <ecNumber evidence="4">4.1.1.111</ecNumber>
    </recommendedName>
</protein>
<accession>A0A4Y4CW12</accession>
<evidence type="ECO:0000259" key="7">
    <source>
        <dbReference type="Pfam" id="PF17805"/>
    </source>
</evidence>